<dbReference type="EMBL" id="JAPDRP010000029">
    <property type="protein sequence ID" value="KAJ9634905.1"/>
    <property type="molecule type" value="Genomic_DNA"/>
</dbReference>
<gene>
    <name evidence="1" type="ORF">H2199_008769</name>
</gene>
<proteinExistence type="predicted"/>
<comment type="caution">
    <text evidence="1">The sequence shown here is derived from an EMBL/GenBank/DDBJ whole genome shotgun (WGS) entry which is preliminary data.</text>
</comment>
<reference evidence="1" key="1">
    <citation type="submission" date="2022-10" db="EMBL/GenBank/DDBJ databases">
        <title>Culturing micro-colonial fungi from biological soil crusts in the Mojave desert and describing Neophaeococcomyces mojavensis, and introducing the new genera and species Taxawa tesnikishii.</title>
        <authorList>
            <person name="Kurbessoian T."/>
            <person name="Stajich J.E."/>
        </authorList>
    </citation>
    <scope>NUCLEOTIDE SEQUENCE</scope>
    <source>
        <strain evidence="1">JES_115</strain>
    </source>
</reference>
<name>A0ACC2YI33_9PEZI</name>
<sequence length="81" mass="9329">MKPTGSRDCVERHAFKAYLASLDADESGNEQADREPSPITEDAYHWRYRVKRKGWVEDENEDEAEWFVVDGETSYSTLAVS</sequence>
<accession>A0ACC2YI33</accession>
<organism evidence="1 2">
    <name type="scientific">Coniosporium tulheliwenetii</name>
    <dbReference type="NCBI Taxonomy" id="3383036"/>
    <lineage>
        <taxon>Eukaryota</taxon>
        <taxon>Fungi</taxon>
        <taxon>Dikarya</taxon>
        <taxon>Ascomycota</taxon>
        <taxon>Pezizomycotina</taxon>
        <taxon>Dothideomycetes</taxon>
        <taxon>Dothideomycetes incertae sedis</taxon>
        <taxon>Coniosporium</taxon>
    </lineage>
</organism>
<evidence type="ECO:0000313" key="1">
    <source>
        <dbReference type="EMBL" id="KAJ9634905.1"/>
    </source>
</evidence>
<dbReference type="Proteomes" id="UP001172680">
    <property type="component" value="Unassembled WGS sequence"/>
</dbReference>
<protein>
    <submittedName>
        <fullName evidence="1">Uncharacterized protein</fullName>
    </submittedName>
</protein>
<evidence type="ECO:0000313" key="2">
    <source>
        <dbReference type="Proteomes" id="UP001172680"/>
    </source>
</evidence>
<keyword evidence="2" id="KW-1185">Reference proteome</keyword>